<evidence type="ECO:0000256" key="1">
    <source>
        <dbReference type="SAM" id="SignalP"/>
    </source>
</evidence>
<comment type="caution">
    <text evidence="2">The sequence shown here is derived from an EMBL/GenBank/DDBJ whole genome shotgun (WGS) entry which is preliminary data.</text>
</comment>
<gene>
    <name evidence="2" type="ORF">FNA46_12385</name>
</gene>
<accession>A0A549T9H7</accession>
<feature type="signal peptide" evidence="1">
    <location>
        <begin position="1"/>
        <end position="19"/>
    </location>
</feature>
<organism evidence="2 3">
    <name type="scientific">Rhizobium straminoryzae</name>
    <dbReference type="NCBI Taxonomy" id="1387186"/>
    <lineage>
        <taxon>Bacteria</taxon>
        <taxon>Pseudomonadati</taxon>
        <taxon>Pseudomonadota</taxon>
        <taxon>Alphaproteobacteria</taxon>
        <taxon>Hyphomicrobiales</taxon>
        <taxon>Rhizobiaceae</taxon>
        <taxon>Rhizobium/Agrobacterium group</taxon>
        <taxon>Rhizobium</taxon>
    </lineage>
</organism>
<evidence type="ECO:0000313" key="3">
    <source>
        <dbReference type="Proteomes" id="UP000316801"/>
    </source>
</evidence>
<evidence type="ECO:0000313" key="2">
    <source>
        <dbReference type="EMBL" id="TRL38532.1"/>
    </source>
</evidence>
<feature type="chain" id="PRO_5021970570" evidence="1">
    <location>
        <begin position="20"/>
        <end position="112"/>
    </location>
</feature>
<protein>
    <submittedName>
        <fullName evidence="2">Uncharacterized protein</fullName>
    </submittedName>
</protein>
<reference evidence="2 3" key="1">
    <citation type="submission" date="2019-07" db="EMBL/GenBank/DDBJ databases">
        <title>Ln-dependent methylotrophs.</title>
        <authorList>
            <person name="Tani A."/>
        </authorList>
    </citation>
    <scope>NUCLEOTIDE SEQUENCE [LARGE SCALE GENOMIC DNA]</scope>
    <source>
        <strain evidence="2 3">SM12</strain>
    </source>
</reference>
<dbReference type="EMBL" id="VJMG01000030">
    <property type="protein sequence ID" value="TRL38532.1"/>
    <property type="molecule type" value="Genomic_DNA"/>
</dbReference>
<keyword evidence="1" id="KW-0732">Signal</keyword>
<proteinExistence type="predicted"/>
<name>A0A549T9H7_9HYPH</name>
<keyword evidence="3" id="KW-1185">Reference proteome</keyword>
<dbReference type="RefSeq" id="WP_143125515.1">
    <property type="nucleotide sequence ID" value="NZ_VJMG01000030.1"/>
</dbReference>
<dbReference type="AlphaFoldDB" id="A0A549T9H7"/>
<sequence length="112" mass="12393">MKRLITVCMTGLLATAALAGTSQAAMSAADRALAADHNPRFLLMRTDEIEDHVSLQDYLNDLSPQSQEVKDLQVAIRENPVLTKELKAQDVEIRNVIYADEAADGSFVLYMR</sequence>
<dbReference type="Proteomes" id="UP000316801">
    <property type="component" value="Unassembled WGS sequence"/>
</dbReference>